<dbReference type="CDD" id="cd02021">
    <property type="entry name" value="GntK"/>
    <property type="match status" value="1"/>
</dbReference>
<evidence type="ECO:0000313" key="10">
    <source>
        <dbReference type="EMBL" id="TVT98461.1"/>
    </source>
</evidence>
<dbReference type="PANTHER" id="PTHR43442">
    <property type="entry name" value="GLUCONOKINASE-RELATED"/>
    <property type="match status" value="1"/>
</dbReference>
<dbReference type="Gramene" id="TVU13071">
    <property type="protein sequence ID" value="TVU13071"/>
    <property type="gene ID" value="EJB05_46746"/>
</dbReference>
<dbReference type="InterPro" id="IPR006001">
    <property type="entry name" value="Therm_gnt_kin"/>
</dbReference>
<keyword evidence="7 9" id="KW-0067">ATP-binding</keyword>
<reference evidence="11 12" key="1">
    <citation type="journal article" date="2019" name="Sci. Rep.">
        <title>A high-quality genome of Eragrostis curvula grass provides insights into Poaceae evolution and supports new strategies to enhance forage quality.</title>
        <authorList>
            <person name="Carballo J."/>
            <person name="Santos B.A.C.M."/>
            <person name="Zappacosta D."/>
            <person name="Garbus I."/>
            <person name="Selva J.P."/>
            <person name="Gallo C.A."/>
            <person name="Diaz A."/>
            <person name="Albertini E."/>
            <person name="Caccamo M."/>
            <person name="Echenique V."/>
        </authorList>
    </citation>
    <scope>NUCLEOTIDE SEQUENCE [LARGE SCALE GENOMIC DNA]</scope>
    <source>
        <strain evidence="12">cv. Victoria</strain>
        <tissue evidence="11">Leaf</tissue>
    </source>
</reference>
<dbReference type="GO" id="GO:0005975">
    <property type="term" value="P:carbohydrate metabolic process"/>
    <property type="evidence" value="ECO:0007669"/>
    <property type="project" value="InterPro"/>
</dbReference>
<evidence type="ECO:0000256" key="8">
    <source>
        <dbReference type="ARBA" id="ARBA00048090"/>
    </source>
</evidence>
<dbReference type="NCBIfam" id="TIGR01313">
    <property type="entry name" value="therm_gnt_kin"/>
    <property type="match status" value="1"/>
</dbReference>
<dbReference type="EMBL" id="RWGY01000039">
    <property type="protein sequence ID" value="TVU13071.1"/>
    <property type="molecule type" value="Genomic_DNA"/>
</dbReference>
<comment type="caution">
    <text evidence="11">The sequence shown here is derived from an EMBL/GenBank/DDBJ whole genome shotgun (WGS) entry which is preliminary data.</text>
</comment>
<evidence type="ECO:0000313" key="11">
    <source>
        <dbReference type="EMBL" id="TVU13071.1"/>
    </source>
</evidence>
<dbReference type="EMBL" id="RWGY01000854">
    <property type="protein sequence ID" value="TVT98461.1"/>
    <property type="molecule type" value="Genomic_DNA"/>
</dbReference>
<sequence>MTPGEMQPNNYRSCRPRRQLVILCPGAAAESRGSAMAGSDPLARQGLAIVIMGVSGCGKSTVAALLAEALGCSFIEADNYHSEANKAKMSKGIPLSDADRYPWLESLQDAIREHLDRGEDVVASCSALQLKYREVLRAADGSYKPGSYATCRVKFVCLKASAEVISERMKRRSKEGKHFMPASLLQSQLNLLQIDADEGITEFDAILRPEDIVHNTIAGFKDELASTIAYS</sequence>
<comment type="pathway">
    <text evidence="1 9">Carbohydrate acid metabolism; D-gluconate degradation.</text>
</comment>
<comment type="catalytic activity">
    <reaction evidence="8 9">
        <text>D-gluconate + ATP = 6-phospho-D-gluconate + ADP + H(+)</text>
        <dbReference type="Rhea" id="RHEA:19433"/>
        <dbReference type="ChEBI" id="CHEBI:15378"/>
        <dbReference type="ChEBI" id="CHEBI:18391"/>
        <dbReference type="ChEBI" id="CHEBI:30616"/>
        <dbReference type="ChEBI" id="CHEBI:58759"/>
        <dbReference type="ChEBI" id="CHEBI:456216"/>
        <dbReference type="EC" id="2.7.1.12"/>
    </reaction>
</comment>
<evidence type="ECO:0000256" key="3">
    <source>
        <dbReference type="ARBA" id="ARBA00012054"/>
    </source>
</evidence>
<evidence type="ECO:0000256" key="7">
    <source>
        <dbReference type="ARBA" id="ARBA00022840"/>
    </source>
</evidence>
<evidence type="ECO:0000256" key="5">
    <source>
        <dbReference type="ARBA" id="ARBA00022741"/>
    </source>
</evidence>
<dbReference type="EC" id="2.7.1.12" evidence="3 9"/>
<keyword evidence="6 9" id="KW-0418">Kinase</keyword>
<evidence type="ECO:0000256" key="9">
    <source>
        <dbReference type="RuleBase" id="RU363066"/>
    </source>
</evidence>
<keyword evidence="4 9" id="KW-0808">Transferase</keyword>
<dbReference type="FunFam" id="3.40.50.300:FF:000522">
    <property type="entry name" value="Gluconokinase"/>
    <property type="match status" value="1"/>
</dbReference>
<evidence type="ECO:0000313" key="12">
    <source>
        <dbReference type="Proteomes" id="UP000324897"/>
    </source>
</evidence>
<keyword evidence="12" id="KW-1185">Reference proteome</keyword>
<dbReference type="AlphaFoldDB" id="A0A5J9TQV3"/>
<dbReference type="SUPFAM" id="SSF52540">
    <property type="entry name" value="P-loop containing nucleoside triphosphate hydrolases"/>
    <property type="match status" value="1"/>
</dbReference>
<dbReference type="OrthoDB" id="275177at2759"/>
<dbReference type="Gene3D" id="3.40.50.300">
    <property type="entry name" value="P-loop containing nucleotide triphosphate hydrolases"/>
    <property type="match status" value="1"/>
</dbReference>
<dbReference type="GO" id="GO:0005524">
    <property type="term" value="F:ATP binding"/>
    <property type="evidence" value="ECO:0007669"/>
    <property type="project" value="UniProtKB-KW"/>
</dbReference>
<evidence type="ECO:0000256" key="6">
    <source>
        <dbReference type="ARBA" id="ARBA00022777"/>
    </source>
</evidence>
<dbReference type="Gramene" id="TVT98461">
    <property type="protein sequence ID" value="TVT98461"/>
    <property type="gene ID" value="EJB05_56225"/>
</dbReference>
<organism evidence="11 12">
    <name type="scientific">Eragrostis curvula</name>
    <name type="common">weeping love grass</name>
    <dbReference type="NCBI Taxonomy" id="38414"/>
    <lineage>
        <taxon>Eukaryota</taxon>
        <taxon>Viridiplantae</taxon>
        <taxon>Streptophyta</taxon>
        <taxon>Embryophyta</taxon>
        <taxon>Tracheophyta</taxon>
        <taxon>Spermatophyta</taxon>
        <taxon>Magnoliopsida</taxon>
        <taxon>Liliopsida</taxon>
        <taxon>Poales</taxon>
        <taxon>Poaceae</taxon>
        <taxon>PACMAD clade</taxon>
        <taxon>Chloridoideae</taxon>
        <taxon>Eragrostideae</taxon>
        <taxon>Eragrostidinae</taxon>
        <taxon>Eragrostis</taxon>
    </lineage>
</organism>
<comment type="similarity">
    <text evidence="2 9">Belongs to the gluconokinase GntK/GntV family.</text>
</comment>
<dbReference type="GO" id="GO:0005737">
    <property type="term" value="C:cytoplasm"/>
    <property type="evidence" value="ECO:0007669"/>
    <property type="project" value="TreeGrafter"/>
</dbReference>
<dbReference type="PANTHER" id="PTHR43442:SF3">
    <property type="entry name" value="GLUCONOKINASE-RELATED"/>
    <property type="match status" value="1"/>
</dbReference>
<dbReference type="GO" id="GO:0046316">
    <property type="term" value="F:gluconokinase activity"/>
    <property type="evidence" value="ECO:0007669"/>
    <property type="project" value="UniProtKB-EC"/>
</dbReference>
<keyword evidence="5 9" id="KW-0547">Nucleotide-binding</keyword>
<accession>A0A5J9TQV3</accession>
<dbReference type="InterPro" id="IPR027417">
    <property type="entry name" value="P-loop_NTPase"/>
</dbReference>
<protein>
    <recommendedName>
        <fullName evidence="3 9">Gluconokinase</fullName>
        <ecNumber evidence="3 9">2.7.1.12</ecNumber>
    </recommendedName>
</protein>
<gene>
    <name evidence="11" type="ORF">EJB05_46746</name>
    <name evidence="10" type="ORF">EJB05_56225</name>
</gene>
<dbReference type="UniPathway" id="UPA00792"/>
<dbReference type="Pfam" id="PF13671">
    <property type="entry name" value="AAA_33"/>
    <property type="match status" value="1"/>
</dbReference>
<name>A0A5J9TQV3_9POAL</name>
<evidence type="ECO:0000256" key="1">
    <source>
        <dbReference type="ARBA" id="ARBA00004875"/>
    </source>
</evidence>
<evidence type="ECO:0000256" key="2">
    <source>
        <dbReference type="ARBA" id="ARBA00008420"/>
    </source>
</evidence>
<dbReference type="Proteomes" id="UP000324897">
    <property type="component" value="Chromosome 3"/>
</dbReference>
<evidence type="ECO:0000256" key="4">
    <source>
        <dbReference type="ARBA" id="ARBA00022679"/>
    </source>
</evidence>
<proteinExistence type="inferred from homology"/>